<dbReference type="Proteomes" id="UP000008141">
    <property type="component" value="Unassembled WGS sequence"/>
</dbReference>
<dbReference type="InterPro" id="IPR023296">
    <property type="entry name" value="Glyco_hydro_beta-prop_sf"/>
</dbReference>
<keyword evidence="3" id="KW-0326">Glycosidase</keyword>
<dbReference type="OMA" id="NDINSCW"/>
<sequence>KPGFHVAPPQGWMNDPNGPLEFPAGQLYHLFYQYNPSSPKWAAPSWGHVASADLVHWMQLPSVALQPAAYYDSDGVFSGSATLLTNGTPAIMYTGVSRFEDLGYYYQVQALATPTNTSDPLLQHWLKRSDPVMPLAPPG</sequence>
<dbReference type="PANTHER" id="PTHR31953">
    <property type="entry name" value="BETA-FRUCTOFURANOSIDASE, INSOLUBLE ISOENZYME CWINV1-RELATED"/>
    <property type="match status" value="1"/>
</dbReference>
<dbReference type="InterPro" id="IPR050551">
    <property type="entry name" value="Fructan_Metab_Enzymes"/>
</dbReference>
<dbReference type="InterPro" id="IPR018053">
    <property type="entry name" value="Glyco_hydro_32_AS"/>
</dbReference>
<accession>E1ZI55</accession>
<keyword evidence="6" id="KW-1185">Reference proteome</keyword>
<evidence type="ECO:0000313" key="6">
    <source>
        <dbReference type="Proteomes" id="UP000008141"/>
    </source>
</evidence>
<dbReference type="eggNOG" id="KOG0228">
    <property type="taxonomic scope" value="Eukaryota"/>
</dbReference>
<dbReference type="RefSeq" id="XP_005846679.1">
    <property type="nucleotide sequence ID" value="XM_005846617.1"/>
</dbReference>
<dbReference type="Gene3D" id="2.115.10.20">
    <property type="entry name" value="Glycosyl hydrolase domain, family 43"/>
    <property type="match status" value="1"/>
</dbReference>
<comment type="similarity">
    <text evidence="1">Belongs to the glycosyl hydrolase 32 family.</text>
</comment>
<feature type="non-terminal residue" evidence="5">
    <location>
        <position position="1"/>
    </location>
</feature>
<dbReference type="GO" id="GO:0004553">
    <property type="term" value="F:hydrolase activity, hydrolyzing O-glycosyl compounds"/>
    <property type="evidence" value="ECO:0007669"/>
    <property type="project" value="InterPro"/>
</dbReference>
<keyword evidence="2" id="KW-0378">Hydrolase</keyword>
<dbReference type="Pfam" id="PF00251">
    <property type="entry name" value="Glyco_hydro_32N"/>
    <property type="match status" value="1"/>
</dbReference>
<dbReference type="KEGG" id="cvr:CHLNCDRAFT_13547"/>
<evidence type="ECO:0000256" key="1">
    <source>
        <dbReference type="ARBA" id="ARBA00009902"/>
    </source>
</evidence>
<dbReference type="STRING" id="554065.E1ZI55"/>
<dbReference type="InParanoid" id="E1ZI55"/>
<dbReference type="OrthoDB" id="507039at2759"/>
<dbReference type="GO" id="GO:0005975">
    <property type="term" value="P:carbohydrate metabolic process"/>
    <property type="evidence" value="ECO:0007669"/>
    <property type="project" value="InterPro"/>
</dbReference>
<gene>
    <name evidence="5" type="ORF">CHLNCDRAFT_13547</name>
</gene>
<feature type="domain" description="Glycosyl hydrolase family 32 N-terminal" evidence="4">
    <location>
        <begin position="5"/>
        <end position="136"/>
    </location>
</feature>
<feature type="non-terminal residue" evidence="5">
    <location>
        <position position="139"/>
    </location>
</feature>
<evidence type="ECO:0000256" key="2">
    <source>
        <dbReference type="ARBA" id="ARBA00022801"/>
    </source>
</evidence>
<organism evidence="6">
    <name type="scientific">Chlorella variabilis</name>
    <name type="common">Green alga</name>
    <dbReference type="NCBI Taxonomy" id="554065"/>
    <lineage>
        <taxon>Eukaryota</taxon>
        <taxon>Viridiplantae</taxon>
        <taxon>Chlorophyta</taxon>
        <taxon>core chlorophytes</taxon>
        <taxon>Trebouxiophyceae</taxon>
        <taxon>Chlorellales</taxon>
        <taxon>Chlorellaceae</taxon>
        <taxon>Chlorella clade</taxon>
        <taxon>Chlorella</taxon>
    </lineage>
</organism>
<evidence type="ECO:0000259" key="4">
    <source>
        <dbReference type="Pfam" id="PF00251"/>
    </source>
</evidence>
<evidence type="ECO:0000256" key="3">
    <source>
        <dbReference type="ARBA" id="ARBA00023295"/>
    </source>
</evidence>
<dbReference type="AlphaFoldDB" id="E1ZI55"/>
<proteinExistence type="inferred from homology"/>
<evidence type="ECO:0000313" key="5">
    <source>
        <dbReference type="EMBL" id="EFN54577.1"/>
    </source>
</evidence>
<name>E1ZI55_CHLVA</name>
<dbReference type="SUPFAM" id="SSF75005">
    <property type="entry name" value="Arabinanase/levansucrase/invertase"/>
    <property type="match status" value="1"/>
</dbReference>
<dbReference type="InterPro" id="IPR013148">
    <property type="entry name" value="Glyco_hydro_32_N"/>
</dbReference>
<dbReference type="EMBL" id="GL433847">
    <property type="protein sequence ID" value="EFN54577.1"/>
    <property type="molecule type" value="Genomic_DNA"/>
</dbReference>
<dbReference type="GeneID" id="17354015"/>
<dbReference type="PROSITE" id="PS00609">
    <property type="entry name" value="GLYCOSYL_HYDROL_F32"/>
    <property type="match status" value="1"/>
</dbReference>
<reference evidence="5 6" key="1">
    <citation type="journal article" date="2010" name="Plant Cell">
        <title>The Chlorella variabilis NC64A genome reveals adaptation to photosymbiosis, coevolution with viruses, and cryptic sex.</title>
        <authorList>
            <person name="Blanc G."/>
            <person name="Duncan G."/>
            <person name="Agarkova I."/>
            <person name="Borodovsky M."/>
            <person name="Gurnon J."/>
            <person name="Kuo A."/>
            <person name="Lindquist E."/>
            <person name="Lucas S."/>
            <person name="Pangilinan J."/>
            <person name="Polle J."/>
            <person name="Salamov A."/>
            <person name="Terry A."/>
            <person name="Yamada T."/>
            <person name="Dunigan D.D."/>
            <person name="Grigoriev I.V."/>
            <person name="Claverie J.M."/>
            <person name="Van Etten J.L."/>
        </authorList>
    </citation>
    <scope>NUCLEOTIDE SEQUENCE [LARGE SCALE GENOMIC DNA]</scope>
    <source>
        <strain evidence="5 6">NC64A</strain>
    </source>
</reference>
<protein>
    <recommendedName>
        <fullName evidence="4">Glycosyl hydrolase family 32 N-terminal domain-containing protein</fullName>
    </recommendedName>
</protein>